<evidence type="ECO:0000313" key="3">
    <source>
        <dbReference type="EMBL" id="CAI9760450.1"/>
    </source>
</evidence>
<gene>
    <name evidence="3" type="ORF">FPE_LOCUS7880</name>
</gene>
<accession>A0AAD2DQP1</accession>
<dbReference type="AlphaFoldDB" id="A0AAD2DQP1"/>
<dbReference type="InterPro" id="IPR002182">
    <property type="entry name" value="NB-ARC"/>
</dbReference>
<sequence>MDAVQGIVKGVFKCLGPDLEDNFYALQRKLELLTSHKDDVEEELKYSGGKKRKRVVEDWLNNVEDIITEFETLHREVLCCKFYRRQNLTEKVEMMTKEVTELLEQSDFPNGLFHEFDVSLRFRPHASYLRRLFRILRDDDISRIGIWGLDGPSETTLSNNLSNESTFFDHVDHVRVSQESSIYKLQSDIAHALKLDFSCENDEGKRANILSEAFKRRGRSVLILDGVRKQINVGKIGIPIGMNGCKLIITSRSKEVCRQMDCQRIIKANSALSKKRGNYS</sequence>
<dbReference type="GO" id="GO:0043531">
    <property type="term" value="F:ADP binding"/>
    <property type="evidence" value="ECO:0007669"/>
    <property type="project" value="InterPro"/>
</dbReference>
<proteinExistence type="predicted"/>
<protein>
    <recommendedName>
        <fullName evidence="2">NB-ARC domain-containing protein</fullName>
    </recommendedName>
</protein>
<organism evidence="3 4">
    <name type="scientific">Fraxinus pennsylvanica</name>
    <dbReference type="NCBI Taxonomy" id="56036"/>
    <lineage>
        <taxon>Eukaryota</taxon>
        <taxon>Viridiplantae</taxon>
        <taxon>Streptophyta</taxon>
        <taxon>Embryophyta</taxon>
        <taxon>Tracheophyta</taxon>
        <taxon>Spermatophyta</taxon>
        <taxon>Magnoliopsida</taxon>
        <taxon>eudicotyledons</taxon>
        <taxon>Gunneridae</taxon>
        <taxon>Pentapetalae</taxon>
        <taxon>asterids</taxon>
        <taxon>lamiids</taxon>
        <taxon>Lamiales</taxon>
        <taxon>Oleaceae</taxon>
        <taxon>Oleeae</taxon>
        <taxon>Fraxinus</taxon>
    </lineage>
</organism>
<dbReference type="Proteomes" id="UP000834106">
    <property type="component" value="Chromosome 4"/>
</dbReference>
<evidence type="ECO:0000313" key="4">
    <source>
        <dbReference type="Proteomes" id="UP000834106"/>
    </source>
</evidence>
<dbReference type="PANTHER" id="PTHR33463">
    <property type="entry name" value="NB-ARC DOMAIN-CONTAINING PROTEIN-RELATED"/>
    <property type="match status" value="1"/>
</dbReference>
<name>A0AAD2DQP1_9LAMI</name>
<reference evidence="3" key="1">
    <citation type="submission" date="2023-05" db="EMBL/GenBank/DDBJ databases">
        <authorList>
            <person name="Huff M."/>
        </authorList>
    </citation>
    <scope>NUCLEOTIDE SEQUENCE</scope>
</reference>
<dbReference type="InterPro" id="IPR050905">
    <property type="entry name" value="Plant_NBS-LRR"/>
</dbReference>
<dbReference type="InterPro" id="IPR027417">
    <property type="entry name" value="P-loop_NTPase"/>
</dbReference>
<feature type="domain" description="NB-ARC" evidence="2">
    <location>
        <begin position="134"/>
        <end position="272"/>
    </location>
</feature>
<evidence type="ECO:0000256" key="1">
    <source>
        <dbReference type="ARBA" id="ARBA00022821"/>
    </source>
</evidence>
<keyword evidence="4" id="KW-1185">Reference proteome</keyword>
<dbReference type="Gene3D" id="3.40.50.300">
    <property type="entry name" value="P-loop containing nucleotide triphosphate hydrolases"/>
    <property type="match status" value="1"/>
</dbReference>
<evidence type="ECO:0000259" key="2">
    <source>
        <dbReference type="Pfam" id="PF00931"/>
    </source>
</evidence>
<dbReference type="SUPFAM" id="SSF52540">
    <property type="entry name" value="P-loop containing nucleoside triphosphate hydrolases"/>
    <property type="match status" value="1"/>
</dbReference>
<keyword evidence="1" id="KW-0611">Plant defense</keyword>
<dbReference type="PANTHER" id="PTHR33463:SF187">
    <property type="entry name" value="AND NB-ARC DOMAIN DISEASE RESISTANCE PROTEIN, PUTATIVE-RELATED"/>
    <property type="match status" value="1"/>
</dbReference>
<dbReference type="Pfam" id="PF00931">
    <property type="entry name" value="NB-ARC"/>
    <property type="match status" value="1"/>
</dbReference>
<dbReference type="EMBL" id="OU503039">
    <property type="protein sequence ID" value="CAI9760450.1"/>
    <property type="molecule type" value="Genomic_DNA"/>
</dbReference>